<organism evidence="8 9">
    <name type="scientific">Alectoria fallacina</name>
    <dbReference type="NCBI Taxonomy" id="1903189"/>
    <lineage>
        <taxon>Eukaryota</taxon>
        <taxon>Fungi</taxon>
        <taxon>Dikarya</taxon>
        <taxon>Ascomycota</taxon>
        <taxon>Pezizomycotina</taxon>
        <taxon>Lecanoromycetes</taxon>
        <taxon>OSLEUM clade</taxon>
        <taxon>Lecanoromycetidae</taxon>
        <taxon>Lecanorales</taxon>
        <taxon>Lecanorineae</taxon>
        <taxon>Parmeliaceae</taxon>
        <taxon>Alectoria</taxon>
    </lineage>
</organism>
<feature type="region of interest" description="Disordered" evidence="5">
    <location>
        <begin position="386"/>
        <end position="406"/>
    </location>
</feature>
<dbReference type="PANTHER" id="PTHR15549">
    <property type="entry name" value="PAIRED IMMUNOGLOBULIN-LIKE TYPE 2 RECEPTOR"/>
    <property type="match status" value="1"/>
</dbReference>
<evidence type="ECO:0000256" key="6">
    <source>
        <dbReference type="SAM" id="Phobius"/>
    </source>
</evidence>
<name>A0A8H3FRU8_9LECA</name>
<feature type="transmembrane region" description="Helical" evidence="6">
    <location>
        <begin position="325"/>
        <end position="344"/>
    </location>
</feature>
<proteinExistence type="predicted"/>
<keyword evidence="4 6" id="KW-0472">Membrane</keyword>
<feature type="transmembrane region" description="Helical" evidence="6">
    <location>
        <begin position="241"/>
        <end position="265"/>
    </location>
</feature>
<sequence>MLFSQPPTLLSLLFTILSSTHTSDARRNARDRELLESQYHYLSERSCAGTACGWSGQLCCTSDQACSTNSLGQAECVASSSADTSEEGQWEYYTTTFVESELVTMTSTYSSFFAAESTTATAASPTISAISCDTSMNESPCGTICCAVGQYCAFAGQCAASNGNSDLSSSYLNSVVSTTATAAATNTAFIRPTTNVATTITTTGSMTTTVPFMTASASASSASSAAGMTATTANNGLSAGAIAGIVIGVLLGLFLLFLFCAFYCFKGLLDGILSFFGLRNRKRRTEVIEEERYSHHGRASGGGGRTWYGGTARPARVDRPKQDGLGGFLGVAGILGALAIFLGLKRRRDRRAKTETTASTYSYSDFTSESEFHLIPWLPSPDTDFFLASPSSDGRTRDTRRTTTRR</sequence>
<dbReference type="EMBL" id="CAJPDR010000242">
    <property type="protein sequence ID" value="CAF9927932.1"/>
    <property type="molecule type" value="Genomic_DNA"/>
</dbReference>
<evidence type="ECO:0000313" key="9">
    <source>
        <dbReference type="Proteomes" id="UP000664203"/>
    </source>
</evidence>
<feature type="signal peptide" evidence="7">
    <location>
        <begin position="1"/>
        <end position="25"/>
    </location>
</feature>
<keyword evidence="9" id="KW-1185">Reference proteome</keyword>
<evidence type="ECO:0000256" key="3">
    <source>
        <dbReference type="ARBA" id="ARBA00022989"/>
    </source>
</evidence>
<evidence type="ECO:0000313" key="8">
    <source>
        <dbReference type="EMBL" id="CAF9927932.1"/>
    </source>
</evidence>
<dbReference type="AlphaFoldDB" id="A0A8H3FRU8"/>
<evidence type="ECO:0000256" key="7">
    <source>
        <dbReference type="SAM" id="SignalP"/>
    </source>
</evidence>
<dbReference type="PANTHER" id="PTHR15549:SF26">
    <property type="entry name" value="AXIAL BUDDING PATTERN PROTEIN 2-RELATED"/>
    <property type="match status" value="1"/>
</dbReference>
<accession>A0A8H3FRU8</accession>
<feature type="chain" id="PRO_5034776160" evidence="7">
    <location>
        <begin position="26"/>
        <end position="406"/>
    </location>
</feature>
<dbReference type="InterPro" id="IPR051694">
    <property type="entry name" value="Immunoregulatory_rcpt-like"/>
</dbReference>
<evidence type="ECO:0000256" key="4">
    <source>
        <dbReference type="ARBA" id="ARBA00023136"/>
    </source>
</evidence>
<comment type="subcellular location">
    <subcellularLocation>
        <location evidence="1">Membrane</location>
        <topology evidence="1">Single-pass membrane protein</topology>
    </subcellularLocation>
</comment>
<gene>
    <name evidence="8" type="ORF">ALECFALPRED_003911</name>
</gene>
<keyword evidence="7" id="KW-0732">Signal</keyword>
<dbReference type="Proteomes" id="UP000664203">
    <property type="component" value="Unassembled WGS sequence"/>
</dbReference>
<keyword evidence="3 6" id="KW-1133">Transmembrane helix</keyword>
<evidence type="ECO:0000256" key="5">
    <source>
        <dbReference type="SAM" id="MobiDB-lite"/>
    </source>
</evidence>
<protein>
    <submittedName>
        <fullName evidence="8">Uncharacterized protein</fullName>
    </submittedName>
</protein>
<evidence type="ECO:0000256" key="1">
    <source>
        <dbReference type="ARBA" id="ARBA00004167"/>
    </source>
</evidence>
<comment type="caution">
    <text evidence="8">The sequence shown here is derived from an EMBL/GenBank/DDBJ whole genome shotgun (WGS) entry which is preliminary data.</text>
</comment>
<dbReference type="GO" id="GO:0071944">
    <property type="term" value="C:cell periphery"/>
    <property type="evidence" value="ECO:0007669"/>
    <property type="project" value="UniProtKB-ARBA"/>
</dbReference>
<feature type="compositionally biased region" description="Basic and acidic residues" evidence="5">
    <location>
        <begin position="394"/>
        <end position="406"/>
    </location>
</feature>
<dbReference type="GO" id="GO:0016020">
    <property type="term" value="C:membrane"/>
    <property type="evidence" value="ECO:0007669"/>
    <property type="project" value="UniProtKB-SubCell"/>
</dbReference>
<reference evidence="8" key="1">
    <citation type="submission" date="2021-03" db="EMBL/GenBank/DDBJ databases">
        <authorList>
            <person name="Tagirdzhanova G."/>
        </authorList>
    </citation>
    <scope>NUCLEOTIDE SEQUENCE</scope>
</reference>
<keyword evidence="2 6" id="KW-0812">Transmembrane</keyword>
<evidence type="ECO:0000256" key="2">
    <source>
        <dbReference type="ARBA" id="ARBA00022692"/>
    </source>
</evidence>
<dbReference type="OrthoDB" id="5425848at2759"/>